<dbReference type="Proteomes" id="UP000034588">
    <property type="component" value="Unassembled WGS sequence"/>
</dbReference>
<evidence type="ECO:0000313" key="2">
    <source>
        <dbReference type="Proteomes" id="UP000034588"/>
    </source>
</evidence>
<organism evidence="1 2">
    <name type="scientific">Candidatus Gottesmanbacteria bacterium GW2011_GWB1_49_7</name>
    <dbReference type="NCBI Taxonomy" id="1618448"/>
    <lineage>
        <taxon>Bacteria</taxon>
        <taxon>Candidatus Gottesmaniibacteriota</taxon>
    </lineage>
</organism>
<dbReference type="EMBL" id="LCQD01000044">
    <property type="protein sequence ID" value="KKW10225.1"/>
    <property type="molecule type" value="Genomic_DNA"/>
</dbReference>
<accession>A0A0G1VVA2</accession>
<dbReference type="InterPro" id="IPR036890">
    <property type="entry name" value="HATPase_C_sf"/>
</dbReference>
<protein>
    <submittedName>
        <fullName evidence="1">Uncharacterized protein</fullName>
    </submittedName>
</protein>
<name>A0A0G1VVA2_9BACT</name>
<dbReference type="AlphaFoldDB" id="A0A0G1VVA2"/>
<reference evidence="1 2" key="1">
    <citation type="journal article" date="2015" name="Nature">
        <title>rRNA introns, odd ribosomes, and small enigmatic genomes across a large radiation of phyla.</title>
        <authorList>
            <person name="Brown C.T."/>
            <person name="Hug L.A."/>
            <person name="Thomas B.C."/>
            <person name="Sharon I."/>
            <person name="Castelle C.J."/>
            <person name="Singh A."/>
            <person name="Wilkins M.J."/>
            <person name="Williams K.H."/>
            <person name="Banfield J.F."/>
        </authorList>
    </citation>
    <scope>NUCLEOTIDE SEQUENCE [LARGE SCALE GENOMIC DNA]</scope>
</reference>
<dbReference type="Pfam" id="PF13589">
    <property type="entry name" value="HATPase_c_3"/>
    <property type="match status" value="1"/>
</dbReference>
<proteinExistence type="predicted"/>
<dbReference type="SUPFAM" id="SSF55874">
    <property type="entry name" value="ATPase domain of HSP90 chaperone/DNA topoisomerase II/histidine kinase"/>
    <property type="match status" value="1"/>
</dbReference>
<sequence length="482" mass="53722">MKSTSWFEVDRAGLKELQDGKPKSFLVRELVSNALDENVTKVTITHHYEKDTAMIGVSDDSPEGFKNLKDAFTLFASCYKRPDATKRGRFNLGEKQAFAMCDKAIISTTKGTVVFDKKGRHLQRATTQTGTDVTVFVKMTKTEYYEVVAFLGKLIPPFGISIIVSSIGGCDYELVWPEPIHQFNATLPTVALINGALRGTRRNTVIRLYQREFRLREEIKPAMLYEMGIPVCEIDCDYHINVGQRVPMGIDRDTVSEAYLKHLYAEVLNVVYTEITEDNSSKSWVRVASTDDRVSKDALQSVIAKRYGDKVVVATPNDPLANDDAIASGYRVIHGSELSPEEWASIKSFGLIDSSHEVFGHISVTSTAVEETPGMVQVRALVQRVARTYMGVEVRVAFVESGASNSAQYGNQAVTFNVSQLGKDFFNLQYNLTGILDLTMHELCHEYGHHTEIAYHTHLTSMGSNLIQKAIDDPAFFTGAEQ</sequence>
<comment type="caution">
    <text evidence="1">The sequence shown here is derived from an EMBL/GenBank/DDBJ whole genome shotgun (WGS) entry which is preliminary data.</text>
</comment>
<gene>
    <name evidence="1" type="ORF">UY48_C0044G0009</name>
</gene>
<evidence type="ECO:0000313" key="1">
    <source>
        <dbReference type="EMBL" id="KKW10225.1"/>
    </source>
</evidence>